<dbReference type="GO" id="GO:0003677">
    <property type="term" value="F:DNA binding"/>
    <property type="evidence" value="ECO:0007669"/>
    <property type="project" value="UniProtKB-KW"/>
</dbReference>
<keyword evidence="2" id="KW-0238">DNA-binding</keyword>
<evidence type="ECO:0000313" key="6">
    <source>
        <dbReference type="Proteomes" id="UP000315217"/>
    </source>
</evidence>
<evidence type="ECO:0000259" key="4">
    <source>
        <dbReference type="SMART" id="SM00895"/>
    </source>
</evidence>
<evidence type="ECO:0000256" key="1">
    <source>
        <dbReference type="ARBA" id="ARBA00023015"/>
    </source>
</evidence>
<evidence type="ECO:0000256" key="2">
    <source>
        <dbReference type="ARBA" id="ARBA00023125"/>
    </source>
</evidence>
<reference evidence="5 6" key="1">
    <citation type="journal article" date="2019" name="Nat. Microbiol.">
        <title>Mediterranean grassland soil C-N compound turnover is dependent on rainfall and depth, and is mediated by genomically divergent microorganisms.</title>
        <authorList>
            <person name="Diamond S."/>
            <person name="Andeer P.F."/>
            <person name="Li Z."/>
            <person name="Crits-Christoph A."/>
            <person name="Burstein D."/>
            <person name="Anantharaman K."/>
            <person name="Lane K.R."/>
            <person name="Thomas B.C."/>
            <person name="Pan C."/>
            <person name="Northen T.R."/>
            <person name="Banfield J.F."/>
        </authorList>
    </citation>
    <scope>NUCLEOTIDE SEQUENCE [LARGE SCALE GENOMIC DNA]</scope>
    <source>
        <strain evidence="5">NP_1</strain>
    </source>
</reference>
<sequence>MVYRVGPVAAGAGRVHDSHRHPGHRCLHAHGLRRQYLAEPRRLVCPQHSCRGAPGRGDRPGRRAALHHQLCASELRERRRISAASAGAATDLSPEDVRFHDLIASASRNERLQVTIRMFRDQLQLLRARSVAVAGRSEKSHQEMGRILDAIMNRAPGEAEEAMRLHIRGAQEDVLKASPL</sequence>
<dbReference type="Gene3D" id="1.20.120.530">
    <property type="entry name" value="GntR ligand-binding domain-like"/>
    <property type="match status" value="1"/>
</dbReference>
<dbReference type="Proteomes" id="UP000315217">
    <property type="component" value="Unassembled WGS sequence"/>
</dbReference>
<feature type="domain" description="GntR C-terminal" evidence="4">
    <location>
        <begin position="36"/>
        <end position="169"/>
    </location>
</feature>
<dbReference type="Pfam" id="PF07729">
    <property type="entry name" value="FCD"/>
    <property type="match status" value="1"/>
</dbReference>
<dbReference type="SUPFAM" id="SSF48008">
    <property type="entry name" value="GntR ligand-binding domain-like"/>
    <property type="match status" value="1"/>
</dbReference>
<name>A0A537LRZ1_9BACT</name>
<dbReference type="AlphaFoldDB" id="A0A537LRZ1"/>
<comment type="caution">
    <text evidence="5">The sequence shown here is derived from an EMBL/GenBank/DDBJ whole genome shotgun (WGS) entry which is preliminary data.</text>
</comment>
<proteinExistence type="predicted"/>
<keyword evidence="1" id="KW-0805">Transcription regulation</keyword>
<accession>A0A537LRZ1</accession>
<evidence type="ECO:0000313" key="5">
    <source>
        <dbReference type="EMBL" id="TMJ10789.1"/>
    </source>
</evidence>
<evidence type="ECO:0000256" key="3">
    <source>
        <dbReference type="ARBA" id="ARBA00023163"/>
    </source>
</evidence>
<gene>
    <name evidence="5" type="ORF">E6G98_06755</name>
</gene>
<dbReference type="SMART" id="SM00895">
    <property type="entry name" value="FCD"/>
    <property type="match status" value="1"/>
</dbReference>
<dbReference type="InterPro" id="IPR011711">
    <property type="entry name" value="GntR_C"/>
</dbReference>
<keyword evidence="3" id="KW-0804">Transcription</keyword>
<protein>
    <submittedName>
        <fullName evidence="5">FCD domain-containing protein</fullName>
    </submittedName>
</protein>
<dbReference type="EMBL" id="VBAI01000100">
    <property type="protein sequence ID" value="TMJ10789.1"/>
    <property type="molecule type" value="Genomic_DNA"/>
</dbReference>
<dbReference type="InterPro" id="IPR008920">
    <property type="entry name" value="TF_FadR/GntR_C"/>
</dbReference>
<organism evidence="5 6">
    <name type="scientific">Candidatus Segetimicrobium genomatis</name>
    <dbReference type="NCBI Taxonomy" id="2569760"/>
    <lineage>
        <taxon>Bacteria</taxon>
        <taxon>Bacillati</taxon>
        <taxon>Candidatus Sysuimicrobiota</taxon>
        <taxon>Candidatus Sysuimicrobiia</taxon>
        <taxon>Candidatus Sysuimicrobiales</taxon>
        <taxon>Candidatus Segetimicrobiaceae</taxon>
        <taxon>Candidatus Segetimicrobium</taxon>
    </lineage>
</organism>